<keyword evidence="2" id="KW-0496">Mitochondrion</keyword>
<feature type="transmembrane region" description="Helical" evidence="1">
    <location>
        <begin position="56"/>
        <end position="81"/>
    </location>
</feature>
<keyword evidence="1" id="KW-0812">Transmembrane</keyword>
<gene>
    <name evidence="2" type="primary">ND4L</name>
</gene>
<evidence type="ECO:0000313" key="2">
    <source>
        <dbReference type="EMBL" id="BBA10718.1"/>
    </source>
</evidence>
<reference evidence="2" key="1">
    <citation type="journal article" date="2017" name="Zool. J. Linn. Soc.">
        <title>Molecular phylogeny, frequent parallel evolution and new system of Japanese clausiliid land snails (Gastropoda: Stylommatophora).</title>
        <authorList>
            <person name="Motochin R."/>
            <person name="Wang M."/>
            <person name="Ueshima R."/>
        </authorList>
    </citation>
    <scope>NUCLEOTIDE SEQUENCE</scope>
    <source>
        <strain evidence="2">D336</strain>
        <tissue evidence="2">Muscle</tissue>
    </source>
</reference>
<evidence type="ECO:0000256" key="1">
    <source>
        <dbReference type="SAM" id="Phobius"/>
    </source>
</evidence>
<geneLocation type="mitochondrion" evidence="2"/>
<dbReference type="EMBL" id="LC172114">
    <property type="protein sequence ID" value="BBA10718.1"/>
    <property type="molecule type" value="Genomic_DNA"/>
</dbReference>
<protein>
    <submittedName>
        <fullName evidence="2">NADH dehydrogenase subunit 4L</fullName>
    </submittedName>
</protein>
<keyword evidence="1" id="KW-1133">Transmembrane helix</keyword>
<feature type="transmembrane region" description="Helical" evidence="1">
    <location>
        <begin position="30"/>
        <end position="50"/>
    </location>
</feature>
<feature type="transmembrane region" description="Helical" evidence="1">
    <location>
        <begin position="6"/>
        <end position="23"/>
    </location>
</feature>
<proteinExistence type="predicted"/>
<keyword evidence="1" id="KW-0472">Membrane</keyword>
<organism evidence="2">
    <name type="scientific">Zaptyx adulta</name>
    <dbReference type="NCBI Taxonomy" id="1885882"/>
    <lineage>
        <taxon>Eukaryota</taxon>
        <taxon>Metazoa</taxon>
        <taxon>Spiralia</taxon>
        <taxon>Lophotrochozoa</taxon>
        <taxon>Mollusca</taxon>
        <taxon>Gastropoda</taxon>
        <taxon>Heterobranchia</taxon>
        <taxon>Euthyneura</taxon>
        <taxon>Panpulmonata</taxon>
        <taxon>Eupulmonata</taxon>
        <taxon>Stylommatophora</taxon>
        <taxon>Helicina</taxon>
        <taxon>Clausilioidea</taxon>
        <taxon>Clausiliidae</taxon>
        <taxon>Phaedusinae</taxon>
        <taxon>Zaptyx</taxon>
    </lineage>
</organism>
<dbReference type="Gene3D" id="1.10.287.3510">
    <property type="match status" value="1"/>
</dbReference>
<sequence>MFVNILNLSLLFICILFIYFYTVKSSFLSALMVLEAMVLLSLVFLAYFTLSMSEGINIFLIVLTLSVVEACLGLTLLITYVKVFGNDFILVYSNTFN</sequence>
<accession>A0A224AC87</accession>
<dbReference type="AlphaFoldDB" id="A0A224AC87"/>
<name>A0A224AC87_9EUPU</name>